<protein>
    <submittedName>
        <fullName evidence="3">Uncharacterized protein</fullName>
    </submittedName>
</protein>
<keyword evidence="2" id="KW-1133">Transmembrane helix</keyword>
<feature type="transmembrane region" description="Helical" evidence="2">
    <location>
        <begin position="15"/>
        <end position="35"/>
    </location>
</feature>
<dbReference type="AlphaFoldDB" id="A0AAN7FYT5"/>
<keyword evidence="2" id="KW-0812">Transmembrane</keyword>
<feature type="region of interest" description="Disordered" evidence="1">
    <location>
        <begin position="76"/>
        <end position="102"/>
    </location>
</feature>
<gene>
    <name evidence="3" type="ORF">RGQ29_015671</name>
</gene>
<name>A0AAN7FYT5_QUERU</name>
<dbReference type="Proteomes" id="UP001324115">
    <property type="component" value="Unassembled WGS sequence"/>
</dbReference>
<keyword evidence="4" id="KW-1185">Reference proteome</keyword>
<evidence type="ECO:0000256" key="2">
    <source>
        <dbReference type="SAM" id="Phobius"/>
    </source>
</evidence>
<evidence type="ECO:0000313" key="3">
    <source>
        <dbReference type="EMBL" id="KAK4598289.1"/>
    </source>
</evidence>
<dbReference type="PANTHER" id="PTHR34277">
    <property type="entry name" value="CLAVATA3/ESR (CLE)-RELATED PROTEIN 26"/>
    <property type="match status" value="1"/>
</dbReference>
<evidence type="ECO:0000313" key="4">
    <source>
        <dbReference type="Proteomes" id="UP001324115"/>
    </source>
</evidence>
<evidence type="ECO:0000256" key="1">
    <source>
        <dbReference type="SAM" id="MobiDB-lite"/>
    </source>
</evidence>
<dbReference type="InterPro" id="IPR039316">
    <property type="entry name" value="CLE25/26"/>
</dbReference>
<dbReference type="EMBL" id="JAXUIC010000003">
    <property type="protein sequence ID" value="KAK4598289.1"/>
    <property type="molecule type" value="Genomic_DNA"/>
</dbReference>
<sequence>MKNMGGSSTSSRTSLLFKIMLGALALVGFIFLLLVGNQESGRAKMETTLSTQSGANFKGNEKLVDHPELDLNYMSKRRVPNGPDPIHNRRAGNSGRPPGQKS</sequence>
<organism evidence="3 4">
    <name type="scientific">Quercus rubra</name>
    <name type="common">Northern red oak</name>
    <name type="synonym">Quercus borealis</name>
    <dbReference type="NCBI Taxonomy" id="3512"/>
    <lineage>
        <taxon>Eukaryota</taxon>
        <taxon>Viridiplantae</taxon>
        <taxon>Streptophyta</taxon>
        <taxon>Embryophyta</taxon>
        <taxon>Tracheophyta</taxon>
        <taxon>Spermatophyta</taxon>
        <taxon>Magnoliopsida</taxon>
        <taxon>eudicotyledons</taxon>
        <taxon>Gunneridae</taxon>
        <taxon>Pentapetalae</taxon>
        <taxon>rosids</taxon>
        <taxon>fabids</taxon>
        <taxon>Fagales</taxon>
        <taxon>Fagaceae</taxon>
        <taxon>Quercus</taxon>
    </lineage>
</organism>
<proteinExistence type="predicted"/>
<keyword evidence="2" id="KW-0472">Membrane</keyword>
<dbReference type="PANTHER" id="PTHR34277:SF2">
    <property type="entry name" value="CLAVATA3_ESR (CLE)-RELATED PROTEIN 26"/>
    <property type="match status" value="1"/>
</dbReference>
<accession>A0AAN7FYT5</accession>
<reference evidence="3 4" key="1">
    <citation type="journal article" date="2023" name="G3 (Bethesda)">
        <title>A haplotype-resolved chromosome-scale genome for Quercus rubra L. provides insights into the genetics of adaptive traits for red oak species.</title>
        <authorList>
            <person name="Kapoor B."/>
            <person name="Jenkins J."/>
            <person name="Schmutz J."/>
            <person name="Zhebentyayeva T."/>
            <person name="Kuelheim C."/>
            <person name="Coggeshall M."/>
            <person name="Heim C."/>
            <person name="Lasky J.R."/>
            <person name="Leites L."/>
            <person name="Islam-Faridi N."/>
            <person name="Romero-Severson J."/>
            <person name="DeLeo V.L."/>
            <person name="Lucas S.M."/>
            <person name="Lazic D."/>
            <person name="Gailing O."/>
            <person name="Carlson J."/>
            <person name="Staton M."/>
        </authorList>
    </citation>
    <scope>NUCLEOTIDE SEQUENCE [LARGE SCALE GENOMIC DNA]</scope>
    <source>
        <strain evidence="3">Pseudo-F2</strain>
    </source>
</reference>
<comment type="caution">
    <text evidence="3">The sequence shown here is derived from an EMBL/GenBank/DDBJ whole genome shotgun (WGS) entry which is preliminary data.</text>
</comment>